<organism evidence="2 3">
    <name type="scientific">Prorocentrum cordatum</name>
    <dbReference type="NCBI Taxonomy" id="2364126"/>
    <lineage>
        <taxon>Eukaryota</taxon>
        <taxon>Sar</taxon>
        <taxon>Alveolata</taxon>
        <taxon>Dinophyceae</taxon>
        <taxon>Prorocentrales</taxon>
        <taxon>Prorocentraceae</taxon>
        <taxon>Prorocentrum</taxon>
    </lineage>
</organism>
<feature type="region of interest" description="Disordered" evidence="1">
    <location>
        <begin position="127"/>
        <end position="151"/>
    </location>
</feature>
<feature type="region of interest" description="Disordered" evidence="1">
    <location>
        <begin position="167"/>
        <end position="206"/>
    </location>
</feature>
<evidence type="ECO:0000313" key="2">
    <source>
        <dbReference type="EMBL" id="CAK0883509.1"/>
    </source>
</evidence>
<comment type="caution">
    <text evidence="2">The sequence shown here is derived from an EMBL/GenBank/DDBJ whole genome shotgun (WGS) entry which is preliminary data.</text>
</comment>
<dbReference type="EMBL" id="CAUYUJ010018424">
    <property type="protein sequence ID" value="CAK0883509.1"/>
    <property type="molecule type" value="Genomic_DNA"/>
</dbReference>
<reference evidence="2" key="1">
    <citation type="submission" date="2023-10" db="EMBL/GenBank/DDBJ databases">
        <authorList>
            <person name="Chen Y."/>
            <person name="Shah S."/>
            <person name="Dougan E. K."/>
            <person name="Thang M."/>
            <person name="Chan C."/>
        </authorList>
    </citation>
    <scope>NUCLEOTIDE SEQUENCE [LARGE SCALE GENOMIC DNA]</scope>
</reference>
<feature type="non-terminal residue" evidence="2">
    <location>
        <position position="1"/>
    </location>
</feature>
<feature type="compositionally biased region" description="Basic and acidic residues" evidence="1">
    <location>
        <begin position="23"/>
        <end position="47"/>
    </location>
</feature>
<keyword evidence="3" id="KW-1185">Reference proteome</keyword>
<evidence type="ECO:0000313" key="3">
    <source>
        <dbReference type="Proteomes" id="UP001189429"/>
    </source>
</evidence>
<dbReference type="Proteomes" id="UP001189429">
    <property type="component" value="Unassembled WGS sequence"/>
</dbReference>
<accession>A0ABN9WB63</accession>
<protein>
    <submittedName>
        <fullName evidence="2">Uncharacterized protein</fullName>
    </submittedName>
</protein>
<gene>
    <name evidence="2" type="ORF">PCOR1329_LOCUS65711</name>
</gene>
<name>A0ABN9WB63_9DINO</name>
<proteinExistence type="predicted"/>
<feature type="region of interest" description="Disordered" evidence="1">
    <location>
        <begin position="1"/>
        <end position="47"/>
    </location>
</feature>
<evidence type="ECO:0000256" key="1">
    <source>
        <dbReference type="SAM" id="MobiDB-lite"/>
    </source>
</evidence>
<sequence length="206" mass="22554">RPRKAHLGHQDHQRTLRERRRREHEEEQRRRRRRMEERGRGKLTVTRDKLSLRDSSMTMFRLRAASRISNNTNSGLNSNGPLAGALSVQPHRPGFHHASWASDAVAAGAPRRLCAAGLPGNCARQPSGGGVMAARRALGSGPPRNGSLHRPRLAARSCVSWGRARSLWPRSPRATGGPRSGSARGGKPSARKICAPRGNAHEPFAC</sequence>